<dbReference type="AlphaFoldDB" id="A0A4U1Z0F6"/>
<proteinExistence type="predicted"/>
<name>A0A4U1Z0F6_9VIBR</name>
<comment type="caution">
    <text evidence="1">The sequence shown here is derived from an EMBL/GenBank/DDBJ whole genome shotgun (WGS) entry which is preliminary data.</text>
</comment>
<dbReference type="Proteomes" id="UP000307574">
    <property type="component" value="Unassembled WGS sequence"/>
</dbReference>
<protein>
    <submittedName>
        <fullName evidence="1">DUF3223 domain-containing protein</fullName>
    </submittedName>
</protein>
<dbReference type="InterPro" id="IPR044673">
    <property type="entry name" value="DCL-like"/>
</dbReference>
<sequence length="227" mass="26218">MCVSLLEVKMAIPVVFGSYQFRTKTAAKECIRKRISNYDFGDKLNDNDELFFSELFTLHDEHREKVGSGISFISVERDFHNNKSLYINRTDGSKIDISWVHCVQPAPVKTVVSVAFRRAVKETITQFKSNCINENLRCPKLGFTLDYSDSHVVYVQPTFDQLLFEFLQLVGRNIESIELVNPRPDDRDQRGIIKSLSLTSAWVDYHLKHAHLELWSSEANLKRQTSK</sequence>
<reference evidence="1 2" key="1">
    <citation type="submission" date="2019-04" db="EMBL/GenBank/DDBJ databases">
        <title>A reverse ecology approach based on a biological definition of microbial populations.</title>
        <authorList>
            <person name="Arevalo P."/>
            <person name="Vaninsberghe D."/>
            <person name="Elsherbini J."/>
            <person name="Gore J."/>
            <person name="Polz M."/>
        </authorList>
    </citation>
    <scope>NUCLEOTIDE SEQUENCE [LARGE SCALE GENOMIC DNA]</scope>
    <source>
        <strain evidence="1 2">10N.261.46.F4</strain>
    </source>
</reference>
<gene>
    <name evidence="1" type="ORF">FCV50_19385</name>
</gene>
<dbReference type="PANTHER" id="PTHR33415:SF4">
    <property type="entry name" value="DCL PROTEIN (DUF3223)"/>
    <property type="match status" value="1"/>
</dbReference>
<dbReference type="Pfam" id="PF11523">
    <property type="entry name" value="DUF3223"/>
    <property type="match status" value="1"/>
</dbReference>
<dbReference type="GO" id="GO:1901259">
    <property type="term" value="P:chloroplast rRNA processing"/>
    <property type="evidence" value="ECO:0007669"/>
    <property type="project" value="TreeGrafter"/>
</dbReference>
<dbReference type="EMBL" id="SYUV01000073">
    <property type="protein sequence ID" value="TKF27535.1"/>
    <property type="molecule type" value="Genomic_DNA"/>
</dbReference>
<evidence type="ECO:0000313" key="2">
    <source>
        <dbReference type="Proteomes" id="UP000307574"/>
    </source>
</evidence>
<dbReference type="Gene3D" id="3.10.450.40">
    <property type="match status" value="1"/>
</dbReference>
<dbReference type="GO" id="GO:0009658">
    <property type="term" value="P:chloroplast organization"/>
    <property type="evidence" value="ECO:0007669"/>
    <property type="project" value="TreeGrafter"/>
</dbReference>
<accession>A0A4U1Z0F6</accession>
<dbReference type="PANTHER" id="PTHR33415">
    <property type="entry name" value="PROTEIN EMBRYO DEFECTIVE 514"/>
    <property type="match status" value="1"/>
</dbReference>
<evidence type="ECO:0000313" key="1">
    <source>
        <dbReference type="EMBL" id="TKF27535.1"/>
    </source>
</evidence>
<organism evidence="1 2">
    <name type="scientific">Vibrio kanaloae</name>
    <dbReference type="NCBI Taxonomy" id="170673"/>
    <lineage>
        <taxon>Bacteria</taxon>
        <taxon>Pseudomonadati</taxon>
        <taxon>Pseudomonadota</taxon>
        <taxon>Gammaproteobacteria</taxon>
        <taxon>Vibrionales</taxon>
        <taxon>Vibrionaceae</taxon>
        <taxon>Vibrio</taxon>
    </lineage>
</organism>